<feature type="compositionally biased region" description="Basic and acidic residues" evidence="5">
    <location>
        <begin position="1299"/>
        <end position="1324"/>
    </location>
</feature>
<feature type="compositionally biased region" description="Low complexity" evidence="5">
    <location>
        <begin position="994"/>
        <end position="1005"/>
    </location>
</feature>
<feature type="compositionally biased region" description="Basic and acidic residues" evidence="5">
    <location>
        <begin position="1089"/>
        <end position="1104"/>
    </location>
</feature>
<evidence type="ECO:0000256" key="2">
    <source>
        <dbReference type="ARBA" id="ARBA00022771"/>
    </source>
</evidence>
<evidence type="ECO:0000313" key="8">
    <source>
        <dbReference type="Proteomes" id="UP000440578"/>
    </source>
</evidence>
<name>A0A6A4X7X3_AMPAM</name>
<dbReference type="Proteomes" id="UP000440578">
    <property type="component" value="Unassembled WGS sequence"/>
</dbReference>
<evidence type="ECO:0000256" key="3">
    <source>
        <dbReference type="ARBA" id="ARBA00022833"/>
    </source>
</evidence>
<feature type="compositionally biased region" description="Polar residues" evidence="5">
    <location>
        <begin position="977"/>
        <end position="993"/>
    </location>
</feature>
<sequence length="1389" mass="152985">MAGGILSSSVDDLLPSSVDDLCRNPLICPLCNQVYEEPCLLVCFHSFCAKCLRVRVVDGRVACTVCSKTTVLKDGNSLPPADVLLRFLVEFSTEARTPCANCETTENISMFFCNTCAENCNGAMAMAKNYRLPEFDGSGNVKTWISKIEVIARACNWDSSKPEQKTSSDFSDETTAVMALPAITGRAFDFAMRLSDGDRNSWKKLCEKLNAEFDSPGLAVQYALEFHQRIRRPGESLATFLYDLETLCARAYPEWEDATYRQRLVKDRFLMGIGEKSRKHILSFYQPTWSTETVLLEARKLEQIETSTGGGASVGAVHGAPRGEQSDAWSTGSQPQPSETSVLSALSDKIQMLEEQMQACRVFRPSRDYNRSSRSVNTECVLGNDFLSLYGEVALDFVHMTMRLTENSTADRRVTGGRSLGERAVVPGGPAAVAAMESRDAGGPAAAGAPATDGHPVELTADVTIPAASEVLLAGRVRADTACAPGQHITLVEDSKFTRRYGNSLCVSSSVDVIRTDSAVQLRLCNPGRSAVKLYKSCTAARCVGYADPPTVRASPLSDLSREEREARERQLEDMVRSKVAESDVTDEQRRALAAVLLRRNGAFSVRGEVGQALCERCKNETHRAKMFSMHEVMSLSERLRKACKQCPVHNEPHIMFSTDKKELLCINCFREYSAESKLHCVDLDTAYTDGVRRLERTVVSIRELQNSVRDGIILYRALLDEVRHNMEAEKTAVTTFCRQLHETVSQLQSRLLSDVEGQYTQKTCTFQQQLCDLCSLLPVLHVHLSMCTTFTHSANKTEFLDLSYSLMGRLSNIAHIGVPLRPSQTSQVKTNYRREVCQALDPLLCPPAAATPEPGGRLVPVAARRAHTANRLRLLDSSGPFADHCRAIETRLQEITGRYRQLREMSPDRAEVACQVVDGDIVSLACEVEEARLRLQHRWDEVSTRLQMERDVFSAQVSDLQQLRADLNRFTIAIKQQTGDRPNSSDTLTNSHGAAGTAAAAAAACKKQRATSRERPEVPPRVDSLPCQPPASGQRSGDESATSAGTGAGQPDLHWHQQAGGDGARPAGRGAAPPVSEAQRGVMSQLREVVRRGRERSEERWREPSPPPANWRDHSEERWRSDDEPPLDRERRMTPKLTWSSRGDGPPLAASTHEQSGWRSSASWPRRKAPVLTPISPREVNTDYSAGSMTSIDSQPSEGASHPSGFTSIDSALDRTVERVITGIEKSAARARGRAPRRSLGDQVCKFGRFSVAKVSRDSSGHDTAIKISGRVGEVRGAAAGAPAGERRLLRRGRPKPRSRDEPNSSPTDDERRHAYSDSESKAGRRTRRGPAVRRQKSADSCDGRGRALLAAEAAAVRRTDSFEGHEQTVQTIVAAVQESRTARRRNK</sequence>
<evidence type="ECO:0000259" key="6">
    <source>
        <dbReference type="PROSITE" id="PS50089"/>
    </source>
</evidence>
<dbReference type="Gene3D" id="3.30.40.10">
    <property type="entry name" value="Zinc/RING finger domain, C3HC4 (zinc finger)"/>
    <property type="match status" value="1"/>
</dbReference>
<dbReference type="GO" id="GO:0044325">
    <property type="term" value="F:transmembrane transporter binding"/>
    <property type="evidence" value="ECO:0007669"/>
    <property type="project" value="TreeGrafter"/>
</dbReference>
<dbReference type="PROSITE" id="PS00518">
    <property type="entry name" value="ZF_RING_1"/>
    <property type="match status" value="1"/>
</dbReference>
<accession>A0A6A4X7X3</accession>
<dbReference type="PANTHER" id="PTHR22635">
    <property type="entry name" value="RING FINGER PROTEIN 207"/>
    <property type="match status" value="1"/>
</dbReference>
<organism evidence="7 8">
    <name type="scientific">Amphibalanus amphitrite</name>
    <name type="common">Striped barnacle</name>
    <name type="synonym">Balanus amphitrite</name>
    <dbReference type="NCBI Taxonomy" id="1232801"/>
    <lineage>
        <taxon>Eukaryota</taxon>
        <taxon>Metazoa</taxon>
        <taxon>Ecdysozoa</taxon>
        <taxon>Arthropoda</taxon>
        <taxon>Crustacea</taxon>
        <taxon>Multicrustacea</taxon>
        <taxon>Cirripedia</taxon>
        <taxon>Thoracica</taxon>
        <taxon>Thoracicalcarea</taxon>
        <taxon>Balanomorpha</taxon>
        <taxon>Balanoidea</taxon>
        <taxon>Balanidae</taxon>
        <taxon>Amphibalaninae</taxon>
        <taxon>Amphibalanus</taxon>
    </lineage>
</organism>
<dbReference type="InterPro" id="IPR039320">
    <property type="entry name" value="RNF207"/>
</dbReference>
<keyword evidence="1" id="KW-0479">Metal-binding</keyword>
<feature type="compositionally biased region" description="Polar residues" evidence="5">
    <location>
        <begin position="1183"/>
        <end position="1211"/>
    </location>
</feature>
<dbReference type="InterPro" id="IPR017907">
    <property type="entry name" value="Znf_RING_CS"/>
</dbReference>
<feature type="region of interest" description="Disordered" evidence="5">
    <location>
        <begin position="977"/>
        <end position="1215"/>
    </location>
</feature>
<dbReference type="InterPro" id="IPR001841">
    <property type="entry name" value="Znf_RING"/>
</dbReference>
<evidence type="ECO:0000313" key="7">
    <source>
        <dbReference type="EMBL" id="KAF0311108.1"/>
    </source>
</evidence>
<dbReference type="OrthoDB" id="9049620at2759"/>
<dbReference type="EMBL" id="VIIS01000263">
    <property type="protein sequence ID" value="KAF0311108.1"/>
    <property type="molecule type" value="Genomic_DNA"/>
</dbReference>
<feature type="compositionally biased region" description="Basic and acidic residues" evidence="5">
    <location>
        <begin position="1012"/>
        <end position="1021"/>
    </location>
</feature>
<keyword evidence="8" id="KW-1185">Reference proteome</keyword>
<dbReference type="GO" id="GO:0048471">
    <property type="term" value="C:perinuclear region of cytoplasm"/>
    <property type="evidence" value="ECO:0007669"/>
    <property type="project" value="TreeGrafter"/>
</dbReference>
<proteinExistence type="predicted"/>
<feature type="compositionally biased region" description="Basic and acidic residues" evidence="5">
    <location>
        <begin position="1338"/>
        <end position="1347"/>
    </location>
</feature>
<feature type="domain" description="RING-type" evidence="6">
    <location>
        <begin position="28"/>
        <end position="67"/>
    </location>
</feature>
<reference evidence="7 8" key="1">
    <citation type="submission" date="2019-07" db="EMBL/GenBank/DDBJ databases">
        <title>Draft genome assembly of a fouling barnacle, Amphibalanus amphitrite (Darwin, 1854): The first reference genome for Thecostraca.</title>
        <authorList>
            <person name="Kim W."/>
        </authorList>
    </citation>
    <scope>NUCLEOTIDE SEQUENCE [LARGE SCALE GENOMIC DNA]</scope>
    <source>
        <strain evidence="7">SNU_AA5</strain>
        <tissue evidence="7">Soma without cirri and trophi</tissue>
    </source>
</reference>
<keyword evidence="2 4" id="KW-0863">Zinc-finger</keyword>
<dbReference type="GO" id="GO:0008270">
    <property type="term" value="F:zinc ion binding"/>
    <property type="evidence" value="ECO:0007669"/>
    <property type="project" value="UniProtKB-KW"/>
</dbReference>
<dbReference type="PANTHER" id="PTHR22635:SF0">
    <property type="entry name" value="RING FINGER PROTEIN 207"/>
    <property type="match status" value="1"/>
</dbReference>
<feature type="compositionally biased region" description="Low complexity" evidence="5">
    <location>
        <begin position="1065"/>
        <end position="1075"/>
    </location>
</feature>
<feature type="compositionally biased region" description="Basic and acidic residues" evidence="5">
    <location>
        <begin position="1112"/>
        <end position="1134"/>
    </location>
</feature>
<feature type="region of interest" description="Disordered" evidence="5">
    <location>
        <begin position="1278"/>
        <end position="1347"/>
    </location>
</feature>
<feature type="compositionally biased region" description="Polar residues" evidence="5">
    <location>
        <begin position="1032"/>
        <end position="1046"/>
    </location>
</feature>
<dbReference type="PROSITE" id="PS50089">
    <property type="entry name" value="ZF_RING_2"/>
    <property type="match status" value="1"/>
</dbReference>
<gene>
    <name evidence="7" type="primary">RNF207_1</name>
    <name evidence="7" type="ORF">FJT64_018027</name>
</gene>
<feature type="compositionally biased region" description="Basic residues" evidence="5">
    <location>
        <begin position="1325"/>
        <end position="1337"/>
    </location>
</feature>
<dbReference type="GO" id="GO:0030544">
    <property type="term" value="F:Hsp70 protein binding"/>
    <property type="evidence" value="ECO:0007669"/>
    <property type="project" value="InterPro"/>
</dbReference>
<protein>
    <submittedName>
        <fullName evidence="7">RING finger protein 207</fullName>
    </submittedName>
</protein>
<comment type="caution">
    <text evidence="7">The sequence shown here is derived from an EMBL/GenBank/DDBJ whole genome shotgun (WGS) entry which is preliminary data.</text>
</comment>
<keyword evidence="3" id="KW-0862">Zinc</keyword>
<evidence type="ECO:0000256" key="1">
    <source>
        <dbReference type="ARBA" id="ARBA00022723"/>
    </source>
</evidence>
<dbReference type="InterPro" id="IPR013083">
    <property type="entry name" value="Znf_RING/FYVE/PHD"/>
</dbReference>
<evidence type="ECO:0000256" key="5">
    <source>
        <dbReference type="SAM" id="MobiDB-lite"/>
    </source>
</evidence>
<feature type="region of interest" description="Disordered" evidence="5">
    <location>
        <begin position="308"/>
        <end position="343"/>
    </location>
</feature>
<dbReference type="SUPFAM" id="SSF57850">
    <property type="entry name" value="RING/U-box"/>
    <property type="match status" value="1"/>
</dbReference>
<evidence type="ECO:0000256" key="4">
    <source>
        <dbReference type="PROSITE-ProRule" id="PRU00175"/>
    </source>
</evidence>
<feature type="compositionally biased region" description="Polar residues" evidence="5">
    <location>
        <begin position="327"/>
        <end position="343"/>
    </location>
</feature>
<feature type="compositionally biased region" description="Polar residues" evidence="5">
    <location>
        <begin position="1153"/>
        <end position="1164"/>
    </location>
</feature>